<reference evidence="1" key="1">
    <citation type="journal article" date="2022" name="bioRxiv">
        <title>Sequencing and chromosome-scale assembly of the giantPleurodeles waltlgenome.</title>
        <authorList>
            <person name="Brown T."/>
            <person name="Elewa A."/>
            <person name="Iarovenko S."/>
            <person name="Subramanian E."/>
            <person name="Araus A.J."/>
            <person name="Petzold A."/>
            <person name="Susuki M."/>
            <person name="Suzuki K.-i.T."/>
            <person name="Hayashi T."/>
            <person name="Toyoda A."/>
            <person name="Oliveira C."/>
            <person name="Osipova E."/>
            <person name="Leigh N.D."/>
            <person name="Simon A."/>
            <person name="Yun M.H."/>
        </authorList>
    </citation>
    <scope>NUCLEOTIDE SEQUENCE</scope>
    <source>
        <strain evidence="1">20211129_DDA</strain>
        <tissue evidence="1">Liver</tissue>
    </source>
</reference>
<comment type="caution">
    <text evidence="1">The sequence shown here is derived from an EMBL/GenBank/DDBJ whole genome shotgun (WGS) entry which is preliminary data.</text>
</comment>
<keyword evidence="2" id="KW-1185">Reference proteome</keyword>
<sequence>MKKRAELTAARAVTSNALKWLLLGPDLIAVACRGSEWPENKQQSGDWGPWETVTCRRAPISALGNRDHCGG</sequence>
<gene>
    <name evidence="1" type="ORF">NDU88_004782</name>
</gene>
<dbReference type="Proteomes" id="UP001066276">
    <property type="component" value="Chromosome 8"/>
</dbReference>
<accession>A0AAV7NNA8</accession>
<protein>
    <submittedName>
        <fullName evidence="1">Uncharacterized protein</fullName>
    </submittedName>
</protein>
<proteinExistence type="predicted"/>
<organism evidence="1 2">
    <name type="scientific">Pleurodeles waltl</name>
    <name type="common">Iberian ribbed newt</name>
    <dbReference type="NCBI Taxonomy" id="8319"/>
    <lineage>
        <taxon>Eukaryota</taxon>
        <taxon>Metazoa</taxon>
        <taxon>Chordata</taxon>
        <taxon>Craniata</taxon>
        <taxon>Vertebrata</taxon>
        <taxon>Euteleostomi</taxon>
        <taxon>Amphibia</taxon>
        <taxon>Batrachia</taxon>
        <taxon>Caudata</taxon>
        <taxon>Salamandroidea</taxon>
        <taxon>Salamandridae</taxon>
        <taxon>Pleurodelinae</taxon>
        <taxon>Pleurodeles</taxon>
    </lineage>
</organism>
<dbReference type="AlphaFoldDB" id="A0AAV7NNA8"/>
<dbReference type="EMBL" id="JANPWB010000012">
    <property type="protein sequence ID" value="KAJ1116572.1"/>
    <property type="molecule type" value="Genomic_DNA"/>
</dbReference>
<name>A0AAV7NNA8_PLEWA</name>
<evidence type="ECO:0000313" key="2">
    <source>
        <dbReference type="Proteomes" id="UP001066276"/>
    </source>
</evidence>
<evidence type="ECO:0000313" key="1">
    <source>
        <dbReference type="EMBL" id="KAJ1116572.1"/>
    </source>
</evidence>